<keyword evidence="2" id="KW-0012">Acyltransferase</keyword>
<dbReference type="Pfam" id="PF00583">
    <property type="entry name" value="Acetyltransf_1"/>
    <property type="match status" value="2"/>
</dbReference>
<evidence type="ECO:0000256" key="2">
    <source>
        <dbReference type="ARBA" id="ARBA00023315"/>
    </source>
</evidence>
<feature type="domain" description="N-acetyltransferase" evidence="3">
    <location>
        <begin position="4"/>
        <end position="162"/>
    </location>
</feature>
<protein>
    <recommendedName>
        <fullName evidence="3">N-acetyltransferase domain-containing protein</fullName>
    </recommendedName>
</protein>
<accession>A0ABM7Y666</accession>
<sequence length="333" mass="36008">MGAPELRPARDDDAEGFIALIGDCWAEYPGCVLDVDGEVPELRALATYFREQGGALWTAEQGGRVIGMVGTRPLNDDDAAWEICRMYVDAAARGVGLAADLLRTAEDHARAAGAQRLVLWTDTRFTRAHGFYEKLGYVRQGSIRILDDISNSLEFRYAKPATGLVVEALDAAAAASAERRLADLLVACVAEDASLEFLPPLPRDRAIAFWKQTSAAVAAGSRVLLVAWRDGVMAGTVTLDLATAPNQPHVAAIQKLLVDPAARRAGLGRALMRRAEQAARGHGRSILSLDTRVGSAAEALYRADAWQGLGRIPGFELDAQRRPCDTVFFWKPL</sequence>
<dbReference type="PANTHER" id="PTHR43877">
    <property type="entry name" value="AMINOALKYLPHOSPHONATE N-ACETYLTRANSFERASE-RELATED-RELATED"/>
    <property type="match status" value="1"/>
</dbReference>
<dbReference type="CDD" id="cd04301">
    <property type="entry name" value="NAT_SF"/>
    <property type="match status" value="2"/>
</dbReference>
<keyword evidence="5" id="KW-1185">Reference proteome</keyword>
<dbReference type="Proteomes" id="UP000831327">
    <property type="component" value="Chromosome"/>
</dbReference>
<keyword evidence="1" id="KW-0808">Transferase</keyword>
<feature type="domain" description="N-acetyltransferase" evidence="3">
    <location>
        <begin position="164"/>
        <end position="333"/>
    </location>
</feature>
<dbReference type="RefSeq" id="WP_244407667.1">
    <property type="nucleotide sequence ID" value="NZ_AP025637.1"/>
</dbReference>
<dbReference type="InterPro" id="IPR016181">
    <property type="entry name" value="Acyl_CoA_acyltransferase"/>
</dbReference>
<dbReference type="SUPFAM" id="SSF55729">
    <property type="entry name" value="Acyl-CoA N-acyltransferases (Nat)"/>
    <property type="match status" value="2"/>
</dbReference>
<dbReference type="Gene3D" id="3.40.630.30">
    <property type="match status" value="2"/>
</dbReference>
<evidence type="ECO:0000256" key="1">
    <source>
        <dbReference type="ARBA" id="ARBA00022679"/>
    </source>
</evidence>
<proteinExistence type="predicted"/>
<evidence type="ECO:0000313" key="5">
    <source>
        <dbReference type="Proteomes" id="UP000831327"/>
    </source>
</evidence>
<dbReference type="EMBL" id="AP025637">
    <property type="protein sequence ID" value="BDG73437.1"/>
    <property type="molecule type" value="Genomic_DNA"/>
</dbReference>
<name>A0ABM7Y666_9PROT</name>
<gene>
    <name evidence="4" type="ORF">Rmf_33660</name>
</gene>
<evidence type="ECO:0000313" key="4">
    <source>
        <dbReference type="EMBL" id="BDG73437.1"/>
    </source>
</evidence>
<organism evidence="4 5">
    <name type="scientific">Roseomonas fluvialis</name>
    <dbReference type="NCBI Taxonomy" id="1750527"/>
    <lineage>
        <taxon>Bacteria</taxon>
        <taxon>Pseudomonadati</taxon>
        <taxon>Pseudomonadota</taxon>
        <taxon>Alphaproteobacteria</taxon>
        <taxon>Acetobacterales</taxon>
        <taxon>Roseomonadaceae</taxon>
        <taxon>Roseomonas</taxon>
    </lineage>
</organism>
<dbReference type="InterPro" id="IPR000182">
    <property type="entry name" value="GNAT_dom"/>
</dbReference>
<evidence type="ECO:0000259" key="3">
    <source>
        <dbReference type="PROSITE" id="PS51186"/>
    </source>
</evidence>
<reference evidence="4 5" key="1">
    <citation type="journal article" date="2016" name="Microbes Environ.">
        <title>Phylogenetically diverse aerobic anoxygenic phototrophic bacteria isolated from epilithic biofilms in Tama river, Japan.</title>
        <authorList>
            <person name="Hirose S."/>
            <person name="Matsuura K."/>
            <person name="Haruta S."/>
        </authorList>
    </citation>
    <scope>NUCLEOTIDE SEQUENCE [LARGE SCALE GENOMIC DNA]</scope>
    <source>
        <strain evidence="4 5">S08</strain>
    </source>
</reference>
<dbReference type="PANTHER" id="PTHR43877:SF2">
    <property type="entry name" value="AMINOALKYLPHOSPHONATE N-ACETYLTRANSFERASE-RELATED"/>
    <property type="match status" value="1"/>
</dbReference>
<dbReference type="InterPro" id="IPR050832">
    <property type="entry name" value="Bact_Acetyltransf"/>
</dbReference>
<dbReference type="PROSITE" id="PS51186">
    <property type="entry name" value="GNAT"/>
    <property type="match status" value="2"/>
</dbReference>